<evidence type="ECO:0000256" key="1">
    <source>
        <dbReference type="ARBA" id="ARBA00022475"/>
    </source>
</evidence>
<keyword evidence="5" id="KW-0472">Membrane</keyword>
<comment type="caution">
    <text evidence="6">The sequence shown here is derived from an EMBL/GenBank/DDBJ whole genome shotgun (WGS) entry which is preliminary data.</text>
</comment>
<keyword evidence="4" id="KW-1133">Transmembrane helix</keyword>
<evidence type="ECO:0000256" key="3">
    <source>
        <dbReference type="ARBA" id="ARBA00022692"/>
    </source>
</evidence>
<dbReference type="GO" id="GO:0015221">
    <property type="term" value="F:lipopolysaccharide transmembrane transporter activity"/>
    <property type="evidence" value="ECO:0007669"/>
    <property type="project" value="InterPro"/>
</dbReference>
<dbReference type="AlphaFoldDB" id="A0A7C3UZT1"/>
<sequence>MGLLGEMRRVLCLLFSILFVLCCKRGKEGKQEVSLPDAITLNFQMEESFSGERLYRLFAEKAVFYEEEGVIQVSGVRIFFFSEGKIVSSLTTDEGRVFIRTSDLVARGMVRIATEDSIYLMTDSLSWNNRRQRIETDAWVKIISPSAEIEGEGLVSDASLSKITIKSRVKGESSNGFK</sequence>
<dbReference type="GO" id="GO:0017089">
    <property type="term" value="F:glycolipid transfer activity"/>
    <property type="evidence" value="ECO:0007669"/>
    <property type="project" value="TreeGrafter"/>
</dbReference>
<dbReference type="Pfam" id="PF06835">
    <property type="entry name" value="LptC"/>
    <property type="match status" value="1"/>
</dbReference>
<keyword evidence="1" id="KW-1003">Cell membrane</keyword>
<reference evidence="6" key="1">
    <citation type="journal article" date="2020" name="mSystems">
        <title>Genome- and Community-Level Interaction Insights into Carbon Utilization and Element Cycling Functions of Hydrothermarchaeota in Hydrothermal Sediment.</title>
        <authorList>
            <person name="Zhou Z."/>
            <person name="Liu Y."/>
            <person name="Xu W."/>
            <person name="Pan J."/>
            <person name="Luo Z.H."/>
            <person name="Li M."/>
        </authorList>
    </citation>
    <scope>NUCLEOTIDE SEQUENCE [LARGE SCALE GENOMIC DNA]</scope>
    <source>
        <strain evidence="6">SpSt-906</strain>
    </source>
</reference>
<dbReference type="NCBIfam" id="TIGR04409">
    <property type="entry name" value="LptC_YrbK"/>
    <property type="match status" value="1"/>
</dbReference>
<dbReference type="PANTHER" id="PTHR37481:SF1">
    <property type="entry name" value="LIPOPOLYSACCHARIDE EXPORT SYSTEM PROTEIN LPTC"/>
    <property type="match status" value="1"/>
</dbReference>
<dbReference type="InterPro" id="IPR052363">
    <property type="entry name" value="LPS_export_LptC"/>
</dbReference>
<dbReference type="Gene3D" id="2.60.450.10">
    <property type="entry name" value="Lipopolysaccharide (LPS) transport protein A like domain"/>
    <property type="match status" value="1"/>
</dbReference>
<evidence type="ECO:0000256" key="5">
    <source>
        <dbReference type="ARBA" id="ARBA00023136"/>
    </source>
</evidence>
<evidence type="ECO:0000256" key="4">
    <source>
        <dbReference type="ARBA" id="ARBA00022989"/>
    </source>
</evidence>
<dbReference type="PANTHER" id="PTHR37481">
    <property type="entry name" value="LIPOPOLYSACCHARIDE EXPORT SYSTEM PROTEIN LPTC"/>
    <property type="match status" value="1"/>
</dbReference>
<evidence type="ECO:0000313" key="6">
    <source>
        <dbReference type="EMBL" id="HGE99627.1"/>
    </source>
</evidence>
<dbReference type="InterPro" id="IPR026265">
    <property type="entry name" value="LptC"/>
</dbReference>
<dbReference type="EMBL" id="DTMQ01000040">
    <property type="protein sequence ID" value="HGE99627.1"/>
    <property type="molecule type" value="Genomic_DNA"/>
</dbReference>
<proteinExistence type="predicted"/>
<organism evidence="6">
    <name type="scientific">candidate division WOR-3 bacterium</name>
    <dbReference type="NCBI Taxonomy" id="2052148"/>
    <lineage>
        <taxon>Bacteria</taxon>
        <taxon>Bacteria division WOR-3</taxon>
    </lineage>
</organism>
<accession>A0A7C3UZT1</accession>
<keyword evidence="3" id="KW-0812">Transmembrane</keyword>
<dbReference type="InterPro" id="IPR010664">
    <property type="entry name" value="LipoPS_assembly_LptC-rel"/>
</dbReference>
<name>A0A7C3UZT1_UNCW3</name>
<protein>
    <submittedName>
        <fullName evidence="6">LPS export ABC transporter periplasmic protein LptC</fullName>
    </submittedName>
</protein>
<evidence type="ECO:0000256" key="2">
    <source>
        <dbReference type="ARBA" id="ARBA00022519"/>
    </source>
</evidence>
<dbReference type="GO" id="GO:0030288">
    <property type="term" value="C:outer membrane-bounded periplasmic space"/>
    <property type="evidence" value="ECO:0007669"/>
    <property type="project" value="TreeGrafter"/>
</dbReference>
<keyword evidence="2" id="KW-0997">Cell inner membrane</keyword>
<gene>
    <name evidence="6" type="primary">lptC</name>
    <name evidence="6" type="ORF">ENX07_06125</name>
</gene>
<dbReference type="GO" id="GO:0005886">
    <property type="term" value="C:plasma membrane"/>
    <property type="evidence" value="ECO:0007669"/>
    <property type="project" value="InterPro"/>
</dbReference>